<reference evidence="1 2" key="1">
    <citation type="journal article" date="2016" name="Antonie Van Leeuwenhoek">
        <title>Bacillus depressus sp. nov., isolated from soil of a sunflower field.</title>
        <authorList>
            <person name="Wei X."/>
            <person name="Xin D."/>
            <person name="Xin Y."/>
            <person name="Zhang H."/>
            <person name="Wang T."/>
            <person name="Zhang J."/>
        </authorList>
    </citation>
    <scope>NUCLEOTIDE SEQUENCE [LARGE SCALE GENOMIC DNA]</scope>
    <source>
        <strain evidence="1 2">BZ1</strain>
    </source>
</reference>
<comment type="caution">
    <text evidence="1">The sequence shown here is derived from an EMBL/GenBank/DDBJ whole genome shotgun (WGS) entry which is preliminary data.</text>
</comment>
<dbReference type="Proteomes" id="UP000481030">
    <property type="component" value="Unassembled WGS sequence"/>
</dbReference>
<gene>
    <name evidence="1" type="ORF">F7731_13125</name>
</gene>
<organism evidence="1 2">
    <name type="scientific">Cytobacillus depressus</name>
    <dbReference type="NCBI Taxonomy" id="1602942"/>
    <lineage>
        <taxon>Bacteria</taxon>
        <taxon>Bacillati</taxon>
        <taxon>Bacillota</taxon>
        <taxon>Bacilli</taxon>
        <taxon>Bacillales</taxon>
        <taxon>Bacillaceae</taxon>
        <taxon>Cytobacillus</taxon>
    </lineage>
</organism>
<evidence type="ECO:0000313" key="2">
    <source>
        <dbReference type="Proteomes" id="UP000481030"/>
    </source>
</evidence>
<name>A0A6L3V4J6_9BACI</name>
<dbReference type="InterPro" id="IPR036457">
    <property type="entry name" value="PPM-type-like_dom_sf"/>
</dbReference>
<dbReference type="Gene3D" id="3.60.40.10">
    <property type="entry name" value="PPM-type phosphatase domain"/>
    <property type="match status" value="1"/>
</dbReference>
<protein>
    <submittedName>
        <fullName evidence="1">Protein phosphatase 2C domain-containing protein</fullName>
    </submittedName>
</protein>
<sequence length="189" mass="21827">MLKDVIRNQFAKTIKESFERIRELILTTLNSPAFKEACQTIEGETACLFVVRRGKFLWWFSIGDCALYLFHPELSALNEYQQNHRSFYEWVGRVNTFDLPVPCYSEGRKELRKGKNHLLLTTDGLIECPNTDFGNPKEICKPFESYSNDDSVRNLLEEIKEKNVRDSTTIISWFVHIEPAATLPSDANG</sequence>
<dbReference type="OrthoDB" id="7944398at2"/>
<evidence type="ECO:0000313" key="1">
    <source>
        <dbReference type="EMBL" id="KAB2334920.1"/>
    </source>
</evidence>
<accession>A0A6L3V4J6</accession>
<dbReference type="EMBL" id="WBOS01000005">
    <property type="protein sequence ID" value="KAB2334920.1"/>
    <property type="molecule type" value="Genomic_DNA"/>
</dbReference>
<dbReference type="AlphaFoldDB" id="A0A6L3V4J6"/>
<proteinExistence type="predicted"/>
<keyword evidence="2" id="KW-1185">Reference proteome</keyword>
<dbReference type="SUPFAM" id="SSF81606">
    <property type="entry name" value="PP2C-like"/>
    <property type="match status" value="1"/>
</dbReference>